<reference evidence="2" key="1">
    <citation type="submission" date="2019-06" db="EMBL/GenBank/DDBJ databases">
        <authorList>
            <consortium name="Wellcome Sanger Institute Data Sharing"/>
        </authorList>
    </citation>
    <scope>NUCLEOTIDE SEQUENCE [LARGE SCALE GENOMIC DNA]</scope>
</reference>
<evidence type="ECO:0000256" key="1">
    <source>
        <dbReference type="SAM" id="MobiDB-lite"/>
    </source>
</evidence>
<dbReference type="GO" id="GO:0045669">
    <property type="term" value="P:positive regulation of osteoblast differentiation"/>
    <property type="evidence" value="ECO:0007669"/>
    <property type="project" value="TreeGrafter"/>
</dbReference>
<feature type="region of interest" description="Disordered" evidence="1">
    <location>
        <begin position="168"/>
        <end position="192"/>
    </location>
</feature>
<dbReference type="FunCoup" id="A0A672FCW4">
    <property type="interactions" value="608"/>
</dbReference>
<feature type="compositionally biased region" description="Low complexity" evidence="1">
    <location>
        <begin position="179"/>
        <end position="191"/>
    </location>
</feature>
<reference evidence="2" key="2">
    <citation type="submission" date="2025-08" db="UniProtKB">
        <authorList>
            <consortium name="Ensembl"/>
        </authorList>
    </citation>
    <scope>IDENTIFICATION</scope>
</reference>
<dbReference type="InParanoid" id="A0A672FCW4"/>
<dbReference type="InterPro" id="IPR042350">
    <property type="entry name" value="ATRAID"/>
</dbReference>
<name>A0A672FCW4_SALFA</name>
<feature type="region of interest" description="Disordered" evidence="1">
    <location>
        <begin position="215"/>
        <end position="239"/>
    </location>
</feature>
<evidence type="ECO:0000313" key="2">
    <source>
        <dbReference type="Ensembl" id="ENSSFAP00005004696.1"/>
    </source>
</evidence>
<dbReference type="Proteomes" id="UP000472267">
    <property type="component" value="Chromosome 15"/>
</dbReference>
<reference evidence="2" key="3">
    <citation type="submission" date="2025-09" db="UniProtKB">
        <authorList>
            <consortium name="Ensembl"/>
        </authorList>
    </citation>
    <scope>IDENTIFICATION</scope>
</reference>
<proteinExistence type="predicted"/>
<dbReference type="PANTHER" id="PTHR15926:SF1">
    <property type="entry name" value="ALL-TRANS RETINOIC ACID-INDUCED DIFFERENTIATION FACTOR"/>
    <property type="match status" value="1"/>
</dbReference>
<dbReference type="Ensembl" id="ENSSFAT00005004988.1">
    <property type="protein sequence ID" value="ENSSFAP00005004696.1"/>
    <property type="gene ID" value="ENSSFAG00005003071.1"/>
</dbReference>
<sequence length="239" mass="26007">MKAVYGSWKLAMLISTINICCNSSYELSEPQVCTLCGGTMLNSSEVGHFCWQSAGHIDGRCCWRKNNTSDRERIIGLDLSNCALTFVDDLKEASTAIIIDLSLNHIVNMSDTAFQGYTELNYMILPPDLDCPGGNASWESVGVNKGNRVCVKVKKLCATRPASCPCSARRTPSVPPTVPASSSAAVPETTTDTSVFERESSRLCRCFGVWRLSPSSSQRFCGSPKDGKPSRSEAELDTR</sequence>
<evidence type="ECO:0000313" key="3">
    <source>
        <dbReference type="Proteomes" id="UP000472267"/>
    </source>
</evidence>
<feature type="compositionally biased region" description="Basic and acidic residues" evidence="1">
    <location>
        <begin position="225"/>
        <end position="239"/>
    </location>
</feature>
<protein>
    <submittedName>
        <fullName evidence="2">All-trans retinoic acid-induced differentiation factor-like</fullName>
    </submittedName>
</protein>
<accession>A0A672FCW4</accession>
<keyword evidence="3" id="KW-1185">Reference proteome</keyword>
<dbReference type="AlphaFoldDB" id="A0A672FCW4"/>
<gene>
    <name evidence="2" type="primary">LOC115402216</name>
</gene>
<organism evidence="2 3">
    <name type="scientific">Salarias fasciatus</name>
    <name type="common">Jewelled blenny</name>
    <name type="synonym">Blennius fasciatus</name>
    <dbReference type="NCBI Taxonomy" id="181472"/>
    <lineage>
        <taxon>Eukaryota</taxon>
        <taxon>Metazoa</taxon>
        <taxon>Chordata</taxon>
        <taxon>Craniata</taxon>
        <taxon>Vertebrata</taxon>
        <taxon>Euteleostomi</taxon>
        <taxon>Actinopterygii</taxon>
        <taxon>Neopterygii</taxon>
        <taxon>Teleostei</taxon>
        <taxon>Neoteleostei</taxon>
        <taxon>Acanthomorphata</taxon>
        <taxon>Ovalentaria</taxon>
        <taxon>Blenniimorphae</taxon>
        <taxon>Blenniiformes</taxon>
        <taxon>Blennioidei</taxon>
        <taxon>Blenniidae</taxon>
        <taxon>Salariinae</taxon>
        <taxon>Salarias</taxon>
    </lineage>
</organism>
<dbReference type="PANTHER" id="PTHR15926">
    <property type="entry name" value="ALL-TRANS RETINOIC ACID-INDUCED DIFFERENTIATION FACTOR"/>
    <property type="match status" value="1"/>
</dbReference>